<dbReference type="Pfam" id="PF21789">
    <property type="entry name" value="TNP-like_RNaseH_C"/>
    <property type="match status" value="1"/>
</dbReference>
<dbReference type="AlphaFoldDB" id="A0A9R0E2H1"/>
<keyword evidence="1" id="KW-0479">Metal-binding</keyword>
<reference evidence="8" key="1">
    <citation type="submission" date="2025-08" db="UniProtKB">
        <authorList>
            <consortium name="RefSeq"/>
        </authorList>
    </citation>
    <scope>IDENTIFICATION</scope>
    <source>
        <tissue evidence="8">Whole larval tissue</tissue>
    </source>
</reference>
<evidence type="ECO:0000256" key="5">
    <source>
        <dbReference type="PROSITE-ProRule" id="PRU00309"/>
    </source>
</evidence>
<accession>A0A9R0E2H1</accession>
<dbReference type="GeneID" id="118268572"/>
<dbReference type="OrthoDB" id="6627680at2759"/>
<dbReference type="RefSeq" id="XP_050557996.1">
    <property type="nucleotide sequence ID" value="XM_050702039.1"/>
</dbReference>
<gene>
    <name evidence="8" type="primary">LOC118268572</name>
</gene>
<keyword evidence="3" id="KW-0862">Zinc</keyword>
<sequence>MSQKTFNKCYFGCSCNDNDPLHKFPNPNSLKLEQIDRFKQWKSVLKPADQEKGDDYICKKIRICGRHFNKSYRLPSHYLTQNAVPTLFLGHSMNAEVDIYSDPTPGPSNLTDVVSDYVGHSMNAEVDIYSDPTPGPSNLTDVVSDYVEPAPIYCTPEKRRSMSYMNTKNKIMDITTKRTIIRLKNSIEKLRKKYKHQKTLMQCAKQIAMKESFLKFAEKLPETSRLFTLLQIKGLKKPKGRRFSEKEKIMGLTIYKQSPKAYRLLQNMFVLPSKRAIQIMLSAVTIVPGINNIIISNLKNAVKNLNNESKLVNLLFDEVSLAPGLEYNIKLGKIIGFEDLGPTCRQSLADHALVLMIKSIKSKYKQPICYTFCTGSTKAPDLKKIIKQCILQLTEIGLTVVATICDQATTNTRVIKMLQAETREKYLRAGEEYNSGAFEVENIKVYPLFDTPHLLKGIRNNLLKKDAKFFQNGEVKWAKWEHLRMLLNVDTGDDEIRLVNKITESHVIESKIPKMKVKHAAQVFSQRVSAALRFLAKHEILPSECQQTADFLLIFDQLFDSFNGHSYQISSKKYKSCFKTNSPHIQLWNNLLPVLESIKFQSITHNNQGNVVKFESIPSIKNWINNIKTFKEMWVDLNTNHNVNSLLTRNFNQDPLENFFSSIRSNGIRNTNPSCNQFINAYKTLIINNFNSPHSLNANCEKDNNYLFQSLNHLINTPACTSSNDDFACEVDSLITVMGNIKSNVNNVVHDESKKYVTGYIIKKCKIKVFRNCEICMRDFCSSTINKQSFNYEIDYTKKSLFYPNKKFNELMNEIYYLIVACLRISPESLRLKDKMKFLLNCACDYNMITCDLHKSQLIEFINDLSIKLIIHSWCTNVNRILNGKITNFDKDDHIKLKAFNYFEKHKKNKK</sequence>
<keyword evidence="4 5" id="KW-0238">DNA-binding</keyword>
<dbReference type="Pfam" id="PF21787">
    <property type="entry name" value="TNP-like_RNaseH_N"/>
    <property type="match status" value="1"/>
</dbReference>
<protein>
    <submittedName>
        <fullName evidence="8">Transposable element P transposase isoform X1</fullName>
    </submittedName>
</protein>
<dbReference type="InterPro" id="IPR048366">
    <property type="entry name" value="TNP-like_GBD"/>
</dbReference>
<dbReference type="SUPFAM" id="SSF57716">
    <property type="entry name" value="Glucocorticoid receptor-like (DNA-binding domain)"/>
    <property type="match status" value="1"/>
</dbReference>
<dbReference type="PANTHER" id="PTHR47577">
    <property type="entry name" value="THAP DOMAIN-CONTAINING PROTEIN 6"/>
    <property type="match status" value="1"/>
</dbReference>
<keyword evidence="7" id="KW-1185">Reference proteome</keyword>
<dbReference type="GO" id="GO:0003677">
    <property type="term" value="F:DNA binding"/>
    <property type="evidence" value="ECO:0007669"/>
    <property type="project" value="UniProtKB-UniRule"/>
</dbReference>
<organism evidence="7 8">
    <name type="scientific">Spodoptera frugiperda</name>
    <name type="common">Fall armyworm</name>
    <dbReference type="NCBI Taxonomy" id="7108"/>
    <lineage>
        <taxon>Eukaryota</taxon>
        <taxon>Metazoa</taxon>
        <taxon>Ecdysozoa</taxon>
        <taxon>Arthropoda</taxon>
        <taxon>Hexapoda</taxon>
        <taxon>Insecta</taxon>
        <taxon>Pterygota</taxon>
        <taxon>Neoptera</taxon>
        <taxon>Endopterygota</taxon>
        <taxon>Lepidoptera</taxon>
        <taxon>Glossata</taxon>
        <taxon>Ditrysia</taxon>
        <taxon>Noctuoidea</taxon>
        <taxon>Noctuidae</taxon>
        <taxon>Amphipyrinae</taxon>
        <taxon>Spodoptera</taxon>
    </lineage>
</organism>
<feature type="domain" description="THAP-type" evidence="6">
    <location>
        <begin position="1"/>
        <end position="88"/>
    </location>
</feature>
<dbReference type="GO" id="GO:0008270">
    <property type="term" value="F:zinc ion binding"/>
    <property type="evidence" value="ECO:0007669"/>
    <property type="project" value="UniProtKB-KW"/>
</dbReference>
<evidence type="ECO:0000256" key="4">
    <source>
        <dbReference type="ARBA" id="ARBA00023125"/>
    </source>
</evidence>
<evidence type="ECO:0000256" key="3">
    <source>
        <dbReference type="ARBA" id="ARBA00022833"/>
    </source>
</evidence>
<dbReference type="Pfam" id="PF05485">
    <property type="entry name" value="THAP"/>
    <property type="match status" value="1"/>
</dbReference>
<dbReference type="SMART" id="SM00692">
    <property type="entry name" value="DM3"/>
    <property type="match status" value="1"/>
</dbReference>
<evidence type="ECO:0000256" key="2">
    <source>
        <dbReference type="ARBA" id="ARBA00022771"/>
    </source>
</evidence>
<name>A0A9R0E2H1_SPOFR</name>
<proteinExistence type="predicted"/>
<evidence type="ECO:0000259" key="6">
    <source>
        <dbReference type="PROSITE" id="PS50950"/>
    </source>
</evidence>
<evidence type="ECO:0000313" key="7">
    <source>
        <dbReference type="Proteomes" id="UP000829999"/>
    </source>
</evidence>
<dbReference type="InterPro" id="IPR006612">
    <property type="entry name" value="THAP_Znf"/>
</dbReference>
<dbReference type="SMART" id="SM00980">
    <property type="entry name" value="THAP"/>
    <property type="match status" value="1"/>
</dbReference>
<evidence type="ECO:0000256" key="1">
    <source>
        <dbReference type="ARBA" id="ARBA00022723"/>
    </source>
</evidence>
<dbReference type="Proteomes" id="UP000829999">
    <property type="component" value="Chromosome 21"/>
</dbReference>
<evidence type="ECO:0000313" key="8">
    <source>
        <dbReference type="RefSeq" id="XP_050557996.1"/>
    </source>
</evidence>
<dbReference type="InterPro" id="IPR048365">
    <property type="entry name" value="TNP-like_RNaseH_N"/>
</dbReference>
<keyword evidence="2 5" id="KW-0863">Zinc-finger</keyword>
<dbReference type="InterPro" id="IPR048367">
    <property type="entry name" value="TNP-like_RNaseH_C"/>
</dbReference>
<dbReference type="PANTHER" id="PTHR47577:SF2">
    <property type="entry name" value="THAP DOMAIN CONTAINING 9"/>
    <property type="match status" value="1"/>
</dbReference>
<dbReference type="Pfam" id="PF21788">
    <property type="entry name" value="TNP-like_GBD"/>
    <property type="match status" value="1"/>
</dbReference>
<dbReference type="PROSITE" id="PS50950">
    <property type="entry name" value="ZF_THAP"/>
    <property type="match status" value="1"/>
</dbReference>